<organism evidence="1 2">
    <name type="scientific">Mycena alexandri</name>
    <dbReference type="NCBI Taxonomy" id="1745969"/>
    <lineage>
        <taxon>Eukaryota</taxon>
        <taxon>Fungi</taxon>
        <taxon>Dikarya</taxon>
        <taxon>Basidiomycota</taxon>
        <taxon>Agaricomycotina</taxon>
        <taxon>Agaricomycetes</taxon>
        <taxon>Agaricomycetidae</taxon>
        <taxon>Agaricales</taxon>
        <taxon>Marasmiineae</taxon>
        <taxon>Mycenaceae</taxon>
        <taxon>Mycena</taxon>
    </lineage>
</organism>
<comment type="caution">
    <text evidence="1">The sequence shown here is derived from an EMBL/GenBank/DDBJ whole genome shotgun (WGS) entry which is preliminary data.</text>
</comment>
<name>A0AAD6XDI4_9AGAR</name>
<keyword evidence="2" id="KW-1185">Reference proteome</keyword>
<proteinExistence type="predicted"/>
<dbReference type="AlphaFoldDB" id="A0AAD6XDI4"/>
<evidence type="ECO:0000313" key="1">
    <source>
        <dbReference type="EMBL" id="KAJ7044360.1"/>
    </source>
</evidence>
<accession>A0AAD6XDI4</accession>
<dbReference type="Proteomes" id="UP001218188">
    <property type="component" value="Unassembled WGS sequence"/>
</dbReference>
<dbReference type="EMBL" id="JARJCM010000007">
    <property type="protein sequence ID" value="KAJ7044360.1"/>
    <property type="molecule type" value="Genomic_DNA"/>
</dbReference>
<evidence type="ECO:0000313" key="2">
    <source>
        <dbReference type="Proteomes" id="UP001218188"/>
    </source>
</evidence>
<gene>
    <name evidence="1" type="ORF">C8F04DRAFT_1174792</name>
</gene>
<protein>
    <submittedName>
        <fullName evidence="1">Uncharacterized protein</fullName>
    </submittedName>
</protein>
<sequence length="225" mass="24782">MDRARLQQQRVQGQVGGRRIARTILQSLQIRADLHTAIAQAGIRKPYDFEMWRERSTKYGGKGRTGWEGKAPARGEKAERLGIRADLNKWIAQGDTRARRRRRGSMNGEELRGEMTVKGYRGLVPLTRWQRTRRDDRMGVWRGYYSGRSGIEAATQLVEGVVDALTGGEVVVLEGDAGGSIWKRAAAGVGRVRAGAAEASMGEVGEVGGRWMGWARWGQGSGCGV</sequence>
<reference evidence="1" key="1">
    <citation type="submission" date="2023-03" db="EMBL/GenBank/DDBJ databases">
        <title>Massive genome expansion in bonnet fungi (Mycena s.s.) driven by repeated elements and novel gene families across ecological guilds.</title>
        <authorList>
            <consortium name="Lawrence Berkeley National Laboratory"/>
            <person name="Harder C.B."/>
            <person name="Miyauchi S."/>
            <person name="Viragh M."/>
            <person name="Kuo A."/>
            <person name="Thoen E."/>
            <person name="Andreopoulos B."/>
            <person name="Lu D."/>
            <person name="Skrede I."/>
            <person name="Drula E."/>
            <person name="Henrissat B."/>
            <person name="Morin E."/>
            <person name="Kohler A."/>
            <person name="Barry K."/>
            <person name="LaButti K."/>
            <person name="Morin E."/>
            <person name="Salamov A."/>
            <person name="Lipzen A."/>
            <person name="Mereny Z."/>
            <person name="Hegedus B."/>
            <person name="Baldrian P."/>
            <person name="Stursova M."/>
            <person name="Weitz H."/>
            <person name="Taylor A."/>
            <person name="Grigoriev I.V."/>
            <person name="Nagy L.G."/>
            <person name="Martin F."/>
            <person name="Kauserud H."/>
        </authorList>
    </citation>
    <scope>NUCLEOTIDE SEQUENCE</scope>
    <source>
        <strain evidence="1">CBHHK200</strain>
    </source>
</reference>